<dbReference type="AlphaFoldDB" id="A0A9W6WDV0"/>
<dbReference type="SUPFAM" id="SSF52402">
    <property type="entry name" value="Adenine nucleotide alpha hydrolases-like"/>
    <property type="match status" value="2"/>
</dbReference>
<dbReference type="EMBL" id="BSTX01000005">
    <property type="protein sequence ID" value="GLZ81215.1"/>
    <property type="molecule type" value="Genomic_DNA"/>
</dbReference>
<protein>
    <submittedName>
        <fullName evidence="3">Universal stress protein</fullName>
    </submittedName>
</protein>
<sequence length="288" mass="29450">MIMSGEITEKIGKSDTIVVGVDGSDASSSAIVWAAREAALRGLPLRLVHAVVWSMIDTPMDLAAYGIPREDLRAGGEAILAEAADAARAAAPGVSVSTHMEVAGPAGALLTASEDAELLVVGNRGHGGFTGLLVGSTAVQVTAHATCPVAVVRPDRPDTGSGPIVVGVDGSPEAGNALTFAVREARLRDCPVEAVYGLDDDQPADELASAERLLDKALLEQDAAGVSLTARVVRRRPTEALIEATRTASLVAVGGRGHGGFRGLLFGSVSHALIHHAECPVVIARDGV</sequence>
<dbReference type="InterPro" id="IPR006015">
    <property type="entry name" value="Universal_stress_UspA"/>
</dbReference>
<comment type="similarity">
    <text evidence="1">Belongs to the universal stress protein A family.</text>
</comment>
<organism evidence="3 4">
    <name type="scientific">Actinorhabdospora filicis</name>
    <dbReference type="NCBI Taxonomy" id="1785913"/>
    <lineage>
        <taxon>Bacteria</taxon>
        <taxon>Bacillati</taxon>
        <taxon>Actinomycetota</taxon>
        <taxon>Actinomycetes</taxon>
        <taxon>Micromonosporales</taxon>
        <taxon>Micromonosporaceae</taxon>
        <taxon>Actinorhabdospora</taxon>
    </lineage>
</organism>
<accession>A0A9W6WDV0</accession>
<feature type="domain" description="UspA" evidence="2">
    <location>
        <begin position="163"/>
        <end position="285"/>
    </location>
</feature>
<reference evidence="3" key="1">
    <citation type="submission" date="2023-03" db="EMBL/GenBank/DDBJ databases">
        <title>Actinorhabdospora filicis NBRC 111898.</title>
        <authorList>
            <person name="Ichikawa N."/>
            <person name="Sato H."/>
            <person name="Tonouchi N."/>
        </authorList>
    </citation>
    <scope>NUCLEOTIDE SEQUENCE</scope>
    <source>
        <strain evidence="3">NBRC 111898</strain>
    </source>
</reference>
<evidence type="ECO:0000259" key="2">
    <source>
        <dbReference type="Pfam" id="PF00582"/>
    </source>
</evidence>
<feature type="domain" description="UspA" evidence="2">
    <location>
        <begin position="15"/>
        <end position="153"/>
    </location>
</feature>
<dbReference type="Gene3D" id="3.40.50.620">
    <property type="entry name" value="HUPs"/>
    <property type="match status" value="2"/>
</dbReference>
<keyword evidence="4" id="KW-1185">Reference proteome</keyword>
<evidence type="ECO:0000313" key="3">
    <source>
        <dbReference type="EMBL" id="GLZ81215.1"/>
    </source>
</evidence>
<evidence type="ECO:0000313" key="4">
    <source>
        <dbReference type="Proteomes" id="UP001165079"/>
    </source>
</evidence>
<comment type="caution">
    <text evidence="3">The sequence shown here is derived from an EMBL/GenBank/DDBJ whole genome shotgun (WGS) entry which is preliminary data.</text>
</comment>
<dbReference type="PANTHER" id="PTHR46268:SF6">
    <property type="entry name" value="UNIVERSAL STRESS PROTEIN UP12"/>
    <property type="match status" value="1"/>
</dbReference>
<dbReference type="InterPro" id="IPR006016">
    <property type="entry name" value="UspA"/>
</dbReference>
<evidence type="ECO:0000256" key="1">
    <source>
        <dbReference type="ARBA" id="ARBA00008791"/>
    </source>
</evidence>
<dbReference type="PRINTS" id="PR01438">
    <property type="entry name" value="UNVRSLSTRESS"/>
</dbReference>
<dbReference type="Proteomes" id="UP001165079">
    <property type="component" value="Unassembled WGS sequence"/>
</dbReference>
<dbReference type="Pfam" id="PF00582">
    <property type="entry name" value="Usp"/>
    <property type="match status" value="2"/>
</dbReference>
<gene>
    <name evidence="3" type="ORF">Afil01_60220</name>
</gene>
<name>A0A9W6WDV0_9ACTN</name>
<proteinExistence type="inferred from homology"/>
<dbReference type="PANTHER" id="PTHR46268">
    <property type="entry name" value="STRESS RESPONSE PROTEIN NHAX"/>
    <property type="match status" value="1"/>
</dbReference>
<dbReference type="InterPro" id="IPR014729">
    <property type="entry name" value="Rossmann-like_a/b/a_fold"/>
</dbReference>